<dbReference type="Pfam" id="PF13333">
    <property type="entry name" value="rve_2"/>
    <property type="match status" value="1"/>
</dbReference>
<dbReference type="AlphaFoldDB" id="A0A842ANM3"/>
<reference evidence="2 3" key="1">
    <citation type="submission" date="2020-03" db="EMBL/GenBank/DDBJ databases">
        <title>Soil Listeria distribution.</title>
        <authorList>
            <person name="Liao J."/>
            <person name="Wiedmann M."/>
        </authorList>
    </citation>
    <scope>NUCLEOTIDE SEQUENCE [LARGE SCALE GENOMIC DNA]</scope>
    <source>
        <strain evidence="2 3">FSL L7-1299</strain>
    </source>
</reference>
<dbReference type="EMBL" id="JAARSH010000034">
    <property type="protein sequence ID" value="MBC1618130.1"/>
    <property type="molecule type" value="Genomic_DNA"/>
</dbReference>
<protein>
    <submittedName>
        <fullName evidence="2">IS3 family transposase</fullName>
    </submittedName>
</protein>
<feature type="domain" description="Integrase catalytic" evidence="1">
    <location>
        <begin position="3"/>
        <end position="34"/>
    </location>
</feature>
<name>A0A842ANM3_9LIST</name>
<evidence type="ECO:0000313" key="3">
    <source>
        <dbReference type="Proteomes" id="UP000574104"/>
    </source>
</evidence>
<proteinExistence type="predicted"/>
<accession>A0A842ANM3</accession>
<dbReference type="InterPro" id="IPR001584">
    <property type="entry name" value="Integrase_cat-core"/>
</dbReference>
<evidence type="ECO:0000259" key="1">
    <source>
        <dbReference type="Pfam" id="PF13333"/>
    </source>
</evidence>
<dbReference type="RefSeq" id="WP_185434503.1">
    <property type="nucleotide sequence ID" value="NZ_JAARSH010000034.1"/>
</dbReference>
<evidence type="ECO:0000313" key="2">
    <source>
        <dbReference type="EMBL" id="MBC1618130.1"/>
    </source>
</evidence>
<dbReference type="GO" id="GO:0015074">
    <property type="term" value="P:DNA integration"/>
    <property type="evidence" value="ECO:0007669"/>
    <property type="project" value="InterPro"/>
</dbReference>
<comment type="caution">
    <text evidence="2">The sequence shown here is derived from an EMBL/GenBank/DDBJ whole genome shotgun (WGS) entry which is preliminary data.</text>
</comment>
<sequence>MGTLAALKSKIDYYMLYYNNYRYQRNIKKMAPVQSIQKPSFGKYLILFYKRP</sequence>
<organism evidence="2 3">
    <name type="scientific">Listeria booriae</name>
    <dbReference type="NCBI Taxonomy" id="1552123"/>
    <lineage>
        <taxon>Bacteria</taxon>
        <taxon>Bacillati</taxon>
        <taxon>Bacillota</taxon>
        <taxon>Bacilli</taxon>
        <taxon>Bacillales</taxon>
        <taxon>Listeriaceae</taxon>
        <taxon>Listeria</taxon>
    </lineage>
</organism>
<gene>
    <name evidence="2" type="ORF">HB904_18325</name>
</gene>
<dbReference type="Proteomes" id="UP000574104">
    <property type="component" value="Unassembled WGS sequence"/>
</dbReference>